<dbReference type="InterPro" id="IPR026591">
    <property type="entry name" value="Sirtuin_cat_small_dom_sf"/>
</dbReference>
<accession>A0A3A8PGL4</accession>
<keyword evidence="3 4" id="KW-0479">Metal-binding</keyword>
<dbReference type="GO" id="GO:0036055">
    <property type="term" value="F:protein-succinyllysine desuccinylase activity"/>
    <property type="evidence" value="ECO:0007669"/>
    <property type="project" value="UniProtKB-UniRule"/>
</dbReference>
<feature type="binding site" evidence="3 4">
    <location>
        <position position="144"/>
    </location>
    <ligand>
        <name>Zn(2+)</name>
        <dbReference type="ChEBI" id="CHEBI:29105"/>
    </ligand>
</feature>
<dbReference type="Gene3D" id="3.40.50.1220">
    <property type="entry name" value="TPP-binding domain"/>
    <property type="match status" value="1"/>
</dbReference>
<dbReference type="GO" id="GO:0070403">
    <property type="term" value="F:NAD+ binding"/>
    <property type="evidence" value="ECO:0007669"/>
    <property type="project" value="UniProtKB-UniRule"/>
</dbReference>
<comment type="domain">
    <text evidence="3">2 residues (Tyr-61 and Arg-64) present in a large hydrophobic pocket are probably involved in substrate specificity. They are important for desuccinylation activity, but dispensable for deacetylation activity.</text>
</comment>
<protein>
    <recommendedName>
        <fullName evidence="3">NAD-dependent protein deacylase</fullName>
        <ecNumber evidence="3">2.3.1.286</ecNumber>
    </recommendedName>
    <alternativeName>
        <fullName evidence="3">Regulatory protein SIR2 homolog</fullName>
    </alternativeName>
</protein>
<dbReference type="AlphaFoldDB" id="A0A3A8PGL4"/>
<feature type="binding site" evidence="3">
    <location>
        <position position="232"/>
    </location>
    <ligand>
        <name>NAD(+)</name>
        <dbReference type="ChEBI" id="CHEBI:57540"/>
    </ligand>
</feature>
<dbReference type="InterPro" id="IPR050134">
    <property type="entry name" value="NAD-dep_sirtuin_deacylases"/>
</dbReference>
<dbReference type="Gene3D" id="3.30.1600.10">
    <property type="entry name" value="SIR2/SIRT2 'Small Domain"/>
    <property type="match status" value="1"/>
</dbReference>
<comment type="catalytic activity">
    <reaction evidence="3">
        <text>N(6)-acetyl-L-lysyl-[protein] + NAD(+) + H2O = 2''-O-acetyl-ADP-D-ribose + nicotinamide + L-lysyl-[protein]</text>
        <dbReference type="Rhea" id="RHEA:43636"/>
        <dbReference type="Rhea" id="RHEA-COMP:9752"/>
        <dbReference type="Rhea" id="RHEA-COMP:10731"/>
        <dbReference type="ChEBI" id="CHEBI:15377"/>
        <dbReference type="ChEBI" id="CHEBI:17154"/>
        <dbReference type="ChEBI" id="CHEBI:29969"/>
        <dbReference type="ChEBI" id="CHEBI:57540"/>
        <dbReference type="ChEBI" id="CHEBI:61930"/>
        <dbReference type="ChEBI" id="CHEBI:83767"/>
        <dbReference type="EC" id="2.3.1.286"/>
    </reaction>
</comment>
<feature type="binding site" evidence="3">
    <location>
        <position position="61"/>
    </location>
    <ligand>
        <name>substrate</name>
    </ligand>
</feature>
<evidence type="ECO:0000313" key="7">
    <source>
        <dbReference type="Proteomes" id="UP000272888"/>
    </source>
</evidence>
<dbReference type="SUPFAM" id="SSF52467">
    <property type="entry name" value="DHS-like NAD/FAD-binding domain"/>
    <property type="match status" value="1"/>
</dbReference>
<dbReference type="CDD" id="cd01412">
    <property type="entry name" value="SIRT5_Af1_CobB"/>
    <property type="match status" value="1"/>
</dbReference>
<comment type="cofactor">
    <cofactor evidence="3">
        <name>Zn(2+)</name>
        <dbReference type="ChEBI" id="CHEBI:29105"/>
    </cofactor>
    <text evidence="3">Binds 1 zinc ion per subunit.</text>
</comment>
<keyword evidence="2 3" id="KW-0520">NAD</keyword>
<dbReference type="EC" id="2.3.1.286" evidence="3"/>
<dbReference type="HAMAP" id="MF_01121">
    <property type="entry name" value="Sirtuin_ClassIII"/>
    <property type="match status" value="1"/>
</dbReference>
<comment type="subcellular location">
    <subcellularLocation>
        <location evidence="3">Cytoplasm</location>
    </subcellularLocation>
</comment>
<dbReference type="InterPro" id="IPR029035">
    <property type="entry name" value="DHS-like_NAD/FAD-binding_dom"/>
</dbReference>
<dbReference type="EMBL" id="RAWB01000381">
    <property type="protein sequence ID" value="RKH51652.1"/>
    <property type="molecule type" value="Genomic_DNA"/>
</dbReference>
<feature type="active site" description="Proton acceptor" evidence="3 4">
    <location>
        <position position="114"/>
    </location>
</feature>
<feature type="binding site" evidence="3">
    <location>
        <begin position="214"/>
        <end position="216"/>
    </location>
    <ligand>
        <name>NAD(+)</name>
        <dbReference type="ChEBI" id="CHEBI:57540"/>
    </ligand>
</feature>
<evidence type="ECO:0000313" key="6">
    <source>
        <dbReference type="EMBL" id="RKH51652.1"/>
    </source>
</evidence>
<evidence type="ECO:0000256" key="4">
    <source>
        <dbReference type="PROSITE-ProRule" id="PRU00236"/>
    </source>
</evidence>
<comment type="catalytic activity">
    <reaction evidence="3">
        <text>N(6)-succinyl-L-lysyl-[protein] + NAD(+) + H2O = 2''-O-succinyl-ADP-D-ribose + nicotinamide + L-lysyl-[protein]</text>
        <dbReference type="Rhea" id="RHEA:47668"/>
        <dbReference type="Rhea" id="RHEA-COMP:9752"/>
        <dbReference type="Rhea" id="RHEA-COMP:11877"/>
        <dbReference type="ChEBI" id="CHEBI:15377"/>
        <dbReference type="ChEBI" id="CHEBI:17154"/>
        <dbReference type="ChEBI" id="CHEBI:29969"/>
        <dbReference type="ChEBI" id="CHEBI:57540"/>
        <dbReference type="ChEBI" id="CHEBI:87830"/>
        <dbReference type="ChEBI" id="CHEBI:87832"/>
    </reaction>
</comment>
<dbReference type="RefSeq" id="WP_120646468.1">
    <property type="nucleotide sequence ID" value="NZ_RAWB01000381.1"/>
</dbReference>
<dbReference type="PROSITE" id="PS50305">
    <property type="entry name" value="SIRTUIN"/>
    <property type="match status" value="1"/>
</dbReference>
<keyword evidence="1" id="KW-0808">Transferase</keyword>
<keyword evidence="7" id="KW-1185">Reference proteome</keyword>
<feature type="domain" description="Deacetylase sirtuin-type" evidence="5">
    <location>
        <begin position="1"/>
        <end position="243"/>
    </location>
</feature>
<evidence type="ECO:0000256" key="2">
    <source>
        <dbReference type="ARBA" id="ARBA00023027"/>
    </source>
</evidence>
<dbReference type="GO" id="GO:0017136">
    <property type="term" value="F:histone deacetylase activity, NAD-dependent"/>
    <property type="evidence" value="ECO:0007669"/>
    <property type="project" value="TreeGrafter"/>
</dbReference>
<sequence>MEPLVLDSRTRLLVLTGAGVSAESGVPTFRGMNGLWENHPVEAVASPEGFDADPALVWRFYSQRRGGAADVKPNPGHDALVRWEQHLGDRFLLATQNVDGLHERAGSQRVVAMHGHLFRTKCADCGRKPFDDASVHPSGTVPRCDQCNGRLRPDIVWFGESLASEDLERIGDFIARKDGTRLVFLAAGTSGAVWPAAGLVDQVRALRGDTWLVNFESAANTERFHHFVQGRSGEVLPSLATLA</sequence>
<keyword evidence="3 4" id="KW-0862">Zinc</keyword>
<feature type="binding site" evidence="3 4">
    <location>
        <position position="125"/>
    </location>
    <ligand>
        <name>Zn(2+)</name>
        <dbReference type="ChEBI" id="CHEBI:29105"/>
    </ligand>
</feature>
<gene>
    <name evidence="3" type="primary">cobB</name>
    <name evidence="6" type="ORF">D7V93_28970</name>
</gene>
<name>A0A3A8PGL4_9BACT</name>
<evidence type="ECO:0000259" key="5">
    <source>
        <dbReference type="PROSITE" id="PS50305"/>
    </source>
</evidence>
<dbReference type="GO" id="GO:0036054">
    <property type="term" value="F:protein-malonyllysine demalonylase activity"/>
    <property type="evidence" value="ECO:0007669"/>
    <property type="project" value="InterPro"/>
</dbReference>
<feature type="binding site" evidence="3 4">
    <location>
        <position position="147"/>
    </location>
    <ligand>
        <name>Zn(2+)</name>
        <dbReference type="ChEBI" id="CHEBI:29105"/>
    </ligand>
</feature>
<evidence type="ECO:0000256" key="3">
    <source>
        <dbReference type="HAMAP-Rule" id="MF_01121"/>
    </source>
</evidence>
<dbReference type="GO" id="GO:0005737">
    <property type="term" value="C:cytoplasm"/>
    <property type="evidence" value="ECO:0007669"/>
    <property type="project" value="UniProtKB-SubCell"/>
</dbReference>
<dbReference type="InterPro" id="IPR026590">
    <property type="entry name" value="Ssirtuin_cat_dom"/>
</dbReference>
<dbReference type="Proteomes" id="UP000272888">
    <property type="component" value="Unassembled WGS sequence"/>
</dbReference>
<keyword evidence="3" id="KW-0963">Cytoplasm</keyword>
<dbReference type="InterPro" id="IPR003000">
    <property type="entry name" value="Sirtuin"/>
</dbReference>
<dbReference type="PANTHER" id="PTHR11085">
    <property type="entry name" value="NAD-DEPENDENT PROTEIN DEACYLASE SIRTUIN-5, MITOCHONDRIAL-RELATED"/>
    <property type="match status" value="1"/>
</dbReference>
<feature type="binding site" evidence="3">
    <location>
        <begin position="188"/>
        <end position="190"/>
    </location>
    <ligand>
        <name>NAD(+)</name>
        <dbReference type="ChEBI" id="CHEBI:57540"/>
    </ligand>
</feature>
<evidence type="ECO:0000256" key="1">
    <source>
        <dbReference type="ARBA" id="ARBA00022679"/>
    </source>
</evidence>
<comment type="function">
    <text evidence="3">NAD-dependent lysine deacetylase and desuccinylase that specifically removes acetyl and succinyl groups on target proteins. Modulates the activities of several proteins which are inactive in their acylated form.</text>
</comment>
<comment type="caution">
    <text evidence="6">The sequence shown here is derived from an EMBL/GenBank/DDBJ whole genome shotgun (WGS) entry which is preliminary data.</text>
</comment>
<feature type="binding site" evidence="3">
    <location>
        <position position="64"/>
    </location>
    <ligand>
        <name>substrate</name>
    </ligand>
</feature>
<dbReference type="PANTHER" id="PTHR11085:SF4">
    <property type="entry name" value="NAD-DEPENDENT PROTEIN DEACYLASE"/>
    <property type="match status" value="1"/>
</dbReference>
<proteinExistence type="inferred from homology"/>
<dbReference type="InterPro" id="IPR027546">
    <property type="entry name" value="Sirtuin_class_III"/>
</dbReference>
<dbReference type="GO" id="GO:0008270">
    <property type="term" value="F:zinc ion binding"/>
    <property type="evidence" value="ECO:0007669"/>
    <property type="project" value="UniProtKB-UniRule"/>
</dbReference>
<comment type="similarity">
    <text evidence="3">Belongs to the sirtuin family. Class III subfamily.</text>
</comment>
<organism evidence="6 7">
    <name type="scientific">Corallococcus llansteffanensis</name>
    <dbReference type="NCBI Taxonomy" id="2316731"/>
    <lineage>
        <taxon>Bacteria</taxon>
        <taxon>Pseudomonadati</taxon>
        <taxon>Myxococcota</taxon>
        <taxon>Myxococcia</taxon>
        <taxon>Myxococcales</taxon>
        <taxon>Cystobacterineae</taxon>
        <taxon>Myxococcaceae</taxon>
        <taxon>Corallococcus</taxon>
    </lineage>
</organism>
<dbReference type="Pfam" id="PF02146">
    <property type="entry name" value="SIR2"/>
    <property type="match status" value="1"/>
</dbReference>
<feature type="binding site" evidence="3">
    <location>
        <begin position="17"/>
        <end position="36"/>
    </location>
    <ligand>
        <name>NAD(+)</name>
        <dbReference type="ChEBI" id="CHEBI:57540"/>
    </ligand>
</feature>
<feature type="binding site" evidence="3 4">
    <location>
        <position position="122"/>
    </location>
    <ligand>
        <name>Zn(2+)</name>
        <dbReference type="ChEBI" id="CHEBI:29105"/>
    </ligand>
</feature>
<reference evidence="7" key="1">
    <citation type="submission" date="2018-09" db="EMBL/GenBank/DDBJ databases">
        <authorList>
            <person name="Livingstone P.G."/>
            <person name="Whitworth D.E."/>
        </authorList>
    </citation>
    <scope>NUCLEOTIDE SEQUENCE [LARGE SCALE GENOMIC DNA]</scope>
    <source>
        <strain evidence="7">CA051B</strain>
    </source>
</reference>
<feature type="binding site" evidence="3">
    <location>
        <begin position="96"/>
        <end position="99"/>
    </location>
    <ligand>
        <name>NAD(+)</name>
        <dbReference type="ChEBI" id="CHEBI:57540"/>
    </ligand>
</feature>